<dbReference type="AlphaFoldDB" id="A0A4Q1KL25"/>
<evidence type="ECO:0008006" key="4">
    <source>
        <dbReference type="Google" id="ProtNLM"/>
    </source>
</evidence>
<name>A0A4Q1KL25_9SPHN</name>
<dbReference type="Proteomes" id="UP000290958">
    <property type="component" value="Unassembled WGS sequence"/>
</dbReference>
<dbReference type="OrthoDB" id="7472092at2"/>
<dbReference type="RefSeq" id="WP_129403376.1">
    <property type="nucleotide sequence ID" value="NZ_SBKP01000003.1"/>
</dbReference>
<comment type="caution">
    <text evidence="2">The sequence shown here is derived from an EMBL/GenBank/DDBJ whole genome shotgun (WGS) entry which is preliminary data.</text>
</comment>
<evidence type="ECO:0000256" key="1">
    <source>
        <dbReference type="SAM" id="SignalP"/>
    </source>
</evidence>
<protein>
    <recommendedName>
        <fullName evidence="4">C-type lysozyme inhibitor domain-containing protein</fullName>
    </recommendedName>
</protein>
<dbReference type="PROSITE" id="PS51257">
    <property type="entry name" value="PROKAR_LIPOPROTEIN"/>
    <property type="match status" value="1"/>
</dbReference>
<feature type="chain" id="PRO_5020957771" description="C-type lysozyme inhibitor domain-containing protein" evidence="1">
    <location>
        <begin position="18"/>
        <end position="125"/>
    </location>
</feature>
<gene>
    <name evidence="2" type="ORF">EQG66_04655</name>
</gene>
<sequence>MKKTFALVALSSMLALAACNNEPEVIDRGPPDPLGDQLNNAAPVELPPSVKVSKSYRCADGSLLFADFMSDDKTVMVKTEKEGAATKLMMAEPGKPFTAEGYSLTGNGDAVTAEVPGKASQSCKA</sequence>
<feature type="signal peptide" evidence="1">
    <location>
        <begin position="1"/>
        <end position="17"/>
    </location>
</feature>
<reference evidence="3" key="1">
    <citation type="submission" date="2019-01" db="EMBL/GenBank/DDBJ databases">
        <title>Cytophagaceae bacterium strain CAR-16.</title>
        <authorList>
            <person name="Chen W.-M."/>
        </authorList>
    </citation>
    <scope>NUCLEOTIDE SEQUENCE [LARGE SCALE GENOMIC DNA]</scope>
    <source>
        <strain evidence="3">CHR27</strain>
    </source>
</reference>
<proteinExistence type="predicted"/>
<keyword evidence="3" id="KW-1185">Reference proteome</keyword>
<keyword evidence="1" id="KW-0732">Signal</keyword>
<dbReference type="EMBL" id="SBKP01000003">
    <property type="protein sequence ID" value="RXR29839.1"/>
    <property type="molecule type" value="Genomic_DNA"/>
</dbReference>
<organism evidence="2 3">
    <name type="scientific">Sphingobium fluviale</name>
    <dbReference type="NCBI Taxonomy" id="2506423"/>
    <lineage>
        <taxon>Bacteria</taxon>
        <taxon>Pseudomonadati</taxon>
        <taxon>Pseudomonadota</taxon>
        <taxon>Alphaproteobacteria</taxon>
        <taxon>Sphingomonadales</taxon>
        <taxon>Sphingomonadaceae</taxon>
        <taxon>Sphingobium</taxon>
    </lineage>
</organism>
<evidence type="ECO:0000313" key="3">
    <source>
        <dbReference type="Proteomes" id="UP000290958"/>
    </source>
</evidence>
<evidence type="ECO:0000313" key="2">
    <source>
        <dbReference type="EMBL" id="RXR29839.1"/>
    </source>
</evidence>
<accession>A0A4Q1KL25</accession>